<proteinExistence type="predicted"/>
<dbReference type="EMBL" id="CM056814">
    <property type="protein sequence ID" value="KAJ8626923.1"/>
    <property type="molecule type" value="Genomic_DNA"/>
</dbReference>
<protein>
    <submittedName>
        <fullName evidence="1">Uncharacterized protein</fullName>
    </submittedName>
</protein>
<dbReference type="Proteomes" id="UP001234297">
    <property type="component" value="Chromosome 6"/>
</dbReference>
<comment type="caution">
    <text evidence="1">The sequence shown here is derived from an EMBL/GenBank/DDBJ whole genome shotgun (WGS) entry which is preliminary data.</text>
</comment>
<gene>
    <name evidence="1" type="ORF">MRB53_020230</name>
</gene>
<evidence type="ECO:0000313" key="2">
    <source>
        <dbReference type="Proteomes" id="UP001234297"/>
    </source>
</evidence>
<reference evidence="1 2" key="1">
    <citation type="journal article" date="2022" name="Hortic Res">
        <title>A haplotype resolved chromosomal level avocado genome allows analysis of novel avocado genes.</title>
        <authorList>
            <person name="Nath O."/>
            <person name="Fletcher S.J."/>
            <person name="Hayward A."/>
            <person name="Shaw L.M."/>
            <person name="Masouleh A.K."/>
            <person name="Furtado A."/>
            <person name="Henry R.J."/>
            <person name="Mitter N."/>
        </authorList>
    </citation>
    <scope>NUCLEOTIDE SEQUENCE [LARGE SCALE GENOMIC DNA]</scope>
    <source>
        <strain evidence="2">cv. Hass</strain>
    </source>
</reference>
<accession>A0ACC2L1M1</accession>
<organism evidence="1 2">
    <name type="scientific">Persea americana</name>
    <name type="common">Avocado</name>
    <dbReference type="NCBI Taxonomy" id="3435"/>
    <lineage>
        <taxon>Eukaryota</taxon>
        <taxon>Viridiplantae</taxon>
        <taxon>Streptophyta</taxon>
        <taxon>Embryophyta</taxon>
        <taxon>Tracheophyta</taxon>
        <taxon>Spermatophyta</taxon>
        <taxon>Magnoliopsida</taxon>
        <taxon>Magnoliidae</taxon>
        <taxon>Laurales</taxon>
        <taxon>Lauraceae</taxon>
        <taxon>Persea</taxon>
    </lineage>
</organism>
<name>A0ACC2L1M1_PERAE</name>
<evidence type="ECO:0000313" key="1">
    <source>
        <dbReference type="EMBL" id="KAJ8626923.1"/>
    </source>
</evidence>
<sequence length="411" mass="45446">MICRLLRDGALDGEYAPALTISDSIHNPFGSYAFNDLLSHLCSNISSSKSQARALVLIAFDRSPLFYIDLLKSNGLDVAASDKWIRILDCYSDPLGWKDKLLGRGIHVNFSKTGATPFKDAGNMEKLFTSIVDIGRGVAGPSKVRFSVAIDSVSAMLRHATLGSVSGLLSKLRSHDQVSCMFWLVHSDLHECKASAALEYMSSMVATLEPGTHSSDGHGQNSQGGKFNVRFKRRNGRVKVTSEEFHMEKSGIKFLSVSSEKLMVNQNLIPKVQFNLHLSEKERVDKAKVVLPFEHQGNGETIQIYDGRQSLSEGQTDPHSKRPGSTNKLTTETPGSKGEIHYIHIDLIWKCWDNIIAFTTELAVELEKLLQALRVTYHMELTTANFCILRDHLFTASDITSSLDTAAIEAS</sequence>
<keyword evidence="2" id="KW-1185">Reference proteome</keyword>